<dbReference type="KEGG" id="mfy:HH212_23700"/>
<organism evidence="2 3">
    <name type="scientific">Massilia forsythiae</name>
    <dbReference type="NCBI Taxonomy" id="2728020"/>
    <lineage>
        <taxon>Bacteria</taxon>
        <taxon>Pseudomonadati</taxon>
        <taxon>Pseudomonadota</taxon>
        <taxon>Betaproteobacteria</taxon>
        <taxon>Burkholderiales</taxon>
        <taxon>Oxalobacteraceae</taxon>
        <taxon>Telluria group</taxon>
        <taxon>Massilia</taxon>
    </lineage>
</organism>
<name>A0A7Z2ZUK5_9BURK</name>
<evidence type="ECO:0000313" key="2">
    <source>
        <dbReference type="EMBL" id="QJE02653.1"/>
    </source>
</evidence>
<dbReference type="EMBL" id="CP051685">
    <property type="protein sequence ID" value="QJE02653.1"/>
    <property type="molecule type" value="Genomic_DNA"/>
</dbReference>
<dbReference type="AlphaFoldDB" id="A0A7Z2ZUK5"/>
<dbReference type="PROSITE" id="PS00409">
    <property type="entry name" value="PROKAR_NTER_METHYL"/>
    <property type="match status" value="1"/>
</dbReference>
<gene>
    <name evidence="2" type="ORF">HH212_23700</name>
</gene>
<proteinExistence type="predicted"/>
<dbReference type="Proteomes" id="UP000502415">
    <property type="component" value="Chromosome"/>
</dbReference>
<keyword evidence="1" id="KW-0472">Membrane</keyword>
<sequence>MSIDMRRQRGVTLVELIIFIVIIGVALTGILAVMNLTTQRSADPVRRKQALILAEGLLEEVELAKFSYCDPASSNADTAASSAACTIPETWGQAGNEPATTTRPFDNVNDYVSAPNTATAAFDVNGVLSDANGNALNLTGYTARLTISPAALGGIGTASSSTGASANTEVLRIRVEIGYDGQTLALDGYRTRYAPNSL</sequence>
<feature type="transmembrane region" description="Helical" evidence="1">
    <location>
        <begin position="12"/>
        <end position="34"/>
    </location>
</feature>
<reference evidence="2 3" key="1">
    <citation type="submission" date="2020-04" db="EMBL/GenBank/DDBJ databases">
        <title>Genome sequencing of novel species.</title>
        <authorList>
            <person name="Heo J."/>
            <person name="Kim S.-J."/>
            <person name="Kim J.-S."/>
            <person name="Hong S.-B."/>
            <person name="Kwon S.-W."/>
        </authorList>
    </citation>
    <scope>NUCLEOTIDE SEQUENCE [LARGE SCALE GENOMIC DNA]</scope>
    <source>
        <strain evidence="2 3">GN2-R2</strain>
    </source>
</reference>
<dbReference type="InterPro" id="IPR012902">
    <property type="entry name" value="N_methyl_site"/>
</dbReference>
<evidence type="ECO:0000256" key="1">
    <source>
        <dbReference type="SAM" id="Phobius"/>
    </source>
</evidence>
<accession>A0A7Z2ZUK5</accession>
<dbReference type="Gene3D" id="3.30.700.10">
    <property type="entry name" value="Glycoprotein, Type 4 Pilin"/>
    <property type="match status" value="1"/>
</dbReference>
<keyword evidence="1" id="KW-0812">Transmembrane</keyword>
<evidence type="ECO:0000313" key="3">
    <source>
        <dbReference type="Proteomes" id="UP000502415"/>
    </source>
</evidence>
<dbReference type="RefSeq" id="WP_170204735.1">
    <property type="nucleotide sequence ID" value="NZ_CP051685.1"/>
</dbReference>
<protein>
    <submittedName>
        <fullName evidence="2">Type II secretion system protein</fullName>
    </submittedName>
</protein>
<keyword evidence="1" id="KW-1133">Transmembrane helix</keyword>
<dbReference type="Pfam" id="PF07963">
    <property type="entry name" value="N_methyl"/>
    <property type="match status" value="1"/>
</dbReference>
<keyword evidence="3" id="KW-1185">Reference proteome</keyword>